<dbReference type="Proteomes" id="UP001230504">
    <property type="component" value="Unassembled WGS sequence"/>
</dbReference>
<evidence type="ECO:0000313" key="2">
    <source>
        <dbReference type="EMBL" id="KAK1596377.1"/>
    </source>
</evidence>
<sequence>MTVPVTRCQQLAQYAAPLRPRIPSHPSMQGQPNDVRKELLQAVSPRPGRLDSTIIPLVTETAARTHTLSELATPPRQTHHPSRTSRTVSETLRQCQLHQLTQTQPVSLTQPQLPQLAVPCSQIHPKLS</sequence>
<proteinExistence type="predicted"/>
<keyword evidence="3" id="KW-1185">Reference proteome</keyword>
<accession>A0AAD8Q5U4</accession>
<dbReference type="GeneID" id="85446357"/>
<dbReference type="RefSeq" id="XP_060417263.1">
    <property type="nucleotide sequence ID" value="XM_060562117.1"/>
</dbReference>
<dbReference type="EMBL" id="JAHLJV010000012">
    <property type="protein sequence ID" value="KAK1596377.1"/>
    <property type="molecule type" value="Genomic_DNA"/>
</dbReference>
<evidence type="ECO:0000256" key="1">
    <source>
        <dbReference type="SAM" id="MobiDB-lite"/>
    </source>
</evidence>
<gene>
    <name evidence="2" type="ORF">LY79DRAFT_62696</name>
</gene>
<organism evidence="2 3">
    <name type="scientific">Colletotrichum navitas</name>
    <dbReference type="NCBI Taxonomy" id="681940"/>
    <lineage>
        <taxon>Eukaryota</taxon>
        <taxon>Fungi</taxon>
        <taxon>Dikarya</taxon>
        <taxon>Ascomycota</taxon>
        <taxon>Pezizomycotina</taxon>
        <taxon>Sordariomycetes</taxon>
        <taxon>Hypocreomycetidae</taxon>
        <taxon>Glomerellales</taxon>
        <taxon>Glomerellaceae</taxon>
        <taxon>Colletotrichum</taxon>
        <taxon>Colletotrichum graminicola species complex</taxon>
    </lineage>
</organism>
<feature type="region of interest" description="Disordered" evidence="1">
    <location>
        <begin position="67"/>
        <end position="90"/>
    </location>
</feature>
<dbReference type="AlphaFoldDB" id="A0AAD8Q5U4"/>
<evidence type="ECO:0000313" key="3">
    <source>
        <dbReference type="Proteomes" id="UP001230504"/>
    </source>
</evidence>
<comment type="caution">
    <text evidence="2">The sequence shown here is derived from an EMBL/GenBank/DDBJ whole genome shotgun (WGS) entry which is preliminary data.</text>
</comment>
<reference evidence="2" key="1">
    <citation type="submission" date="2021-06" db="EMBL/GenBank/DDBJ databases">
        <title>Comparative genomics, transcriptomics and evolutionary studies reveal genomic signatures of adaptation to plant cell wall in hemibiotrophic fungi.</title>
        <authorList>
            <consortium name="DOE Joint Genome Institute"/>
            <person name="Baroncelli R."/>
            <person name="Diaz J.F."/>
            <person name="Benocci T."/>
            <person name="Peng M."/>
            <person name="Battaglia E."/>
            <person name="Haridas S."/>
            <person name="Andreopoulos W."/>
            <person name="Labutti K."/>
            <person name="Pangilinan J."/>
            <person name="Floch G.L."/>
            <person name="Makela M.R."/>
            <person name="Henrissat B."/>
            <person name="Grigoriev I.V."/>
            <person name="Crouch J.A."/>
            <person name="De Vries R.P."/>
            <person name="Sukno S.A."/>
            <person name="Thon M.R."/>
        </authorList>
    </citation>
    <scope>NUCLEOTIDE SEQUENCE</scope>
    <source>
        <strain evidence="2">CBS 125086</strain>
    </source>
</reference>
<name>A0AAD8Q5U4_9PEZI</name>
<protein>
    <submittedName>
        <fullName evidence="2">Uncharacterized protein</fullName>
    </submittedName>
</protein>